<evidence type="ECO:0000256" key="2">
    <source>
        <dbReference type="SAM" id="Phobius"/>
    </source>
</evidence>
<dbReference type="EMBL" id="BT145514">
    <property type="protein sequence ID" value="AFK45308.1"/>
    <property type="molecule type" value="mRNA"/>
</dbReference>
<sequence length="149" mass="15593">MANAKSSFLSFILLTLSLSLHVTADSPPSPSPAPSLSPSPTDTPSPYYPPASSPPVSSPPAPSPLNPSPIPAPVPSPEDSTSLNHIDVDEKTEDSSTEGGMSGSKKAGIAIGIIVAASVLMLAGMVYKKRQQNLRRNQYNFGVRRDIIL</sequence>
<dbReference type="PANTHER" id="PTHR36721:SF8">
    <property type="entry name" value="EARLY NODULIN-20-LIKE"/>
    <property type="match status" value="1"/>
</dbReference>
<dbReference type="eggNOG" id="ENOG502S3TU">
    <property type="taxonomic scope" value="Eukaryota"/>
</dbReference>
<keyword evidence="2" id="KW-1133">Transmembrane helix</keyword>
<keyword evidence="3" id="KW-0732">Signal</keyword>
<accession>G7IRR5</accession>
<reference evidence="9" key="5">
    <citation type="journal article" date="2018" name="Nat. Plants">
        <title>Whole-genome landscape of Medicago truncatula symbiotic genes.</title>
        <authorList>
            <person name="Pecrix Y."/>
            <person name="Staton S.E."/>
            <person name="Sallet E."/>
            <person name="Lelandais-Briere C."/>
            <person name="Moreau S."/>
            <person name="Carrere S."/>
            <person name="Blein T."/>
            <person name="Jardinaud M.F."/>
            <person name="Latrasse D."/>
            <person name="Zouine M."/>
            <person name="Zahm M."/>
            <person name="Kreplak J."/>
            <person name="Mayjonade B."/>
            <person name="Satge C."/>
            <person name="Perez M."/>
            <person name="Cauet S."/>
            <person name="Marande W."/>
            <person name="Chantry-Darmon C."/>
            <person name="Lopez-Roques C."/>
            <person name="Bouchez O."/>
            <person name="Berard A."/>
            <person name="Debelle F."/>
            <person name="Munos S."/>
            <person name="Bendahmane A."/>
            <person name="Berges H."/>
            <person name="Niebel A."/>
            <person name="Buitink J."/>
            <person name="Frugier F."/>
            <person name="Benhamed M."/>
            <person name="Crespi M."/>
            <person name="Gouzy J."/>
            <person name="Gamas P."/>
        </authorList>
    </citation>
    <scope>NUCLEOTIDE SEQUENCE [LARGE SCALE GENOMIC DNA]</scope>
    <source>
        <strain evidence="9">cv. Jemalong A17</strain>
    </source>
</reference>
<dbReference type="Proteomes" id="UP000002051">
    <property type="component" value="Chromosome 2"/>
</dbReference>
<feature type="compositionally biased region" description="Pro residues" evidence="1">
    <location>
        <begin position="27"/>
        <end position="76"/>
    </location>
</feature>
<dbReference type="KEGG" id="mtr:11412798"/>
<reference evidence="5" key="2">
    <citation type="submission" date="2012-05" db="EMBL/GenBank/DDBJ databases">
        <authorList>
            <person name="Krishnakumar V."/>
            <person name="Cheung F."/>
            <person name="Xiao Y."/>
            <person name="Chan A."/>
            <person name="Moskal W.A."/>
            <person name="Town C.D."/>
        </authorList>
    </citation>
    <scope>NUCLEOTIDE SEQUENCE</scope>
</reference>
<evidence type="ECO:0000313" key="5">
    <source>
        <dbReference type="EMBL" id="AFK45308.1"/>
    </source>
</evidence>
<evidence type="ECO:0000256" key="3">
    <source>
        <dbReference type="SAM" id="SignalP"/>
    </source>
</evidence>
<evidence type="ECO:0000313" key="6">
    <source>
        <dbReference type="EMBL" id="RHN75935.1"/>
    </source>
</evidence>
<evidence type="ECO:0000313" key="8">
    <source>
        <dbReference type="Proteomes" id="UP000002051"/>
    </source>
</evidence>
<dbReference type="EMBL" id="PSQE01000002">
    <property type="protein sequence ID" value="RHN75935.1"/>
    <property type="molecule type" value="Genomic_DNA"/>
</dbReference>
<gene>
    <name evidence="7" type="primary">11412798</name>
    <name evidence="4" type="ordered locus">MTR_2g094170</name>
    <name evidence="6" type="ORF">MtrunA17_Chr2g0326571</name>
</gene>
<feature type="signal peptide" evidence="3">
    <location>
        <begin position="1"/>
        <end position="24"/>
    </location>
</feature>
<organism evidence="4 8">
    <name type="scientific">Medicago truncatula</name>
    <name type="common">Barrel medic</name>
    <name type="synonym">Medicago tribuloides</name>
    <dbReference type="NCBI Taxonomy" id="3880"/>
    <lineage>
        <taxon>Eukaryota</taxon>
        <taxon>Viridiplantae</taxon>
        <taxon>Streptophyta</taxon>
        <taxon>Embryophyta</taxon>
        <taxon>Tracheophyta</taxon>
        <taxon>Spermatophyta</taxon>
        <taxon>Magnoliopsida</taxon>
        <taxon>eudicotyledons</taxon>
        <taxon>Gunneridae</taxon>
        <taxon>Pentapetalae</taxon>
        <taxon>rosids</taxon>
        <taxon>fabids</taxon>
        <taxon>Fabales</taxon>
        <taxon>Fabaceae</taxon>
        <taxon>Papilionoideae</taxon>
        <taxon>50 kb inversion clade</taxon>
        <taxon>NPAAA clade</taxon>
        <taxon>Hologalegina</taxon>
        <taxon>IRL clade</taxon>
        <taxon>Trifolieae</taxon>
        <taxon>Medicago</taxon>
    </lineage>
</organism>
<proteinExistence type="evidence at transcript level"/>
<evidence type="ECO:0000313" key="4">
    <source>
        <dbReference type="EMBL" id="AES67481.1"/>
    </source>
</evidence>
<reference evidence="4 8" key="3">
    <citation type="journal article" date="2014" name="BMC Genomics">
        <title>An improved genome release (version Mt4.0) for the model legume Medicago truncatula.</title>
        <authorList>
            <person name="Tang H."/>
            <person name="Krishnakumar V."/>
            <person name="Bidwell S."/>
            <person name="Rosen B."/>
            <person name="Chan A."/>
            <person name="Zhou S."/>
            <person name="Gentzbittel L."/>
            <person name="Childs K.L."/>
            <person name="Yandell M."/>
            <person name="Gundlach H."/>
            <person name="Mayer K.F."/>
            <person name="Schwartz D.C."/>
            <person name="Town C.D."/>
        </authorList>
    </citation>
    <scope>GENOME REANNOTATION</scope>
    <source>
        <strain evidence="7 8">cv. Jemalong A17</strain>
    </source>
</reference>
<evidence type="ECO:0000313" key="9">
    <source>
        <dbReference type="Proteomes" id="UP000265566"/>
    </source>
</evidence>
<name>G7IRR5_MEDTR</name>
<dbReference type="EnsemblPlants" id="AES67481">
    <property type="protein sequence ID" value="AES67481"/>
    <property type="gene ID" value="MTR_2g094170"/>
</dbReference>
<dbReference type="HOGENOM" id="CLU_103515_0_0_1"/>
<dbReference type="STRING" id="3880.G7IRR5"/>
<dbReference type="OrthoDB" id="784725at2759"/>
<evidence type="ECO:0000256" key="1">
    <source>
        <dbReference type="SAM" id="MobiDB-lite"/>
    </source>
</evidence>
<evidence type="ECO:0000313" key="7">
    <source>
        <dbReference type="EnsemblPlants" id="AES67481"/>
    </source>
</evidence>
<feature type="region of interest" description="Disordered" evidence="1">
    <location>
        <begin position="22"/>
        <end position="103"/>
    </location>
</feature>
<dbReference type="EMBL" id="CM001218">
    <property type="protein sequence ID" value="AES67481.1"/>
    <property type="molecule type" value="Genomic_DNA"/>
</dbReference>
<reference evidence="7" key="4">
    <citation type="submission" date="2015-04" db="UniProtKB">
        <authorList>
            <consortium name="EnsemblPlants"/>
        </authorList>
    </citation>
    <scope>IDENTIFICATION</scope>
    <source>
        <strain evidence="7">cv. Jemalong A17</strain>
    </source>
</reference>
<dbReference type="OMA" id="RRSQYAY"/>
<reference evidence="6" key="6">
    <citation type="journal article" date="2018" name="Nat. Plants">
        <title>Whole-genome landscape of Medicago truncatula symbiotic genes.</title>
        <authorList>
            <person name="Pecrix Y."/>
            <person name="Gamas P."/>
            <person name="Carrere S."/>
        </authorList>
    </citation>
    <scope>NUCLEOTIDE SEQUENCE</scope>
    <source>
        <tissue evidence="6">Leaves</tissue>
    </source>
</reference>
<feature type="transmembrane region" description="Helical" evidence="2">
    <location>
        <begin position="107"/>
        <end position="127"/>
    </location>
</feature>
<dbReference type="PANTHER" id="PTHR36721">
    <property type="entry name" value="PROLINE-RICH FAMILY PROTEIN"/>
    <property type="match status" value="1"/>
</dbReference>
<protein>
    <submittedName>
        <fullName evidence="4">Transmembrane protein, putative</fullName>
    </submittedName>
</protein>
<keyword evidence="2 4" id="KW-0812">Transmembrane</keyword>
<reference evidence="4 8" key="1">
    <citation type="journal article" date="2011" name="Nature">
        <title>The Medicago genome provides insight into the evolution of rhizobial symbioses.</title>
        <authorList>
            <person name="Young N.D."/>
            <person name="Debelle F."/>
            <person name="Oldroyd G.E."/>
            <person name="Geurts R."/>
            <person name="Cannon S.B."/>
            <person name="Udvardi M.K."/>
            <person name="Benedito V.A."/>
            <person name="Mayer K.F."/>
            <person name="Gouzy J."/>
            <person name="Schoof H."/>
            <person name="Van de Peer Y."/>
            <person name="Proost S."/>
            <person name="Cook D.R."/>
            <person name="Meyers B.C."/>
            <person name="Spannagl M."/>
            <person name="Cheung F."/>
            <person name="De Mita S."/>
            <person name="Krishnakumar V."/>
            <person name="Gundlach H."/>
            <person name="Zhou S."/>
            <person name="Mudge J."/>
            <person name="Bharti A.K."/>
            <person name="Murray J.D."/>
            <person name="Naoumkina M.A."/>
            <person name="Rosen B."/>
            <person name="Silverstein K.A."/>
            <person name="Tang H."/>
            <person name="Rombauts S."/>
            <person name="Zhao P.X."/>
            <person name="Zhou P."/>
            <person name="Barbe V."/>
            <person name="Bardou P."/>
            <person name="Bechner M."/>
            <person name="Bellec A."/>
            <person name="Berger A."/>
            <person name="Berges H."/>
            <person name="Bidwell S."/>
            <person name="Bisseling T."/>
            <person name="Choisne N."/>
            <person name="Couloux A."/>
            <person name="Denny R."/>
            <person name="Deshpande S."/>
            <person name="Dai X."/>
            <person name="Doyle J.J."/>
            <person name="Dudez A.M."/>
            <person name="Farmer A.D."/>
            <person name="Fouteau S."/>
            <person name="Franken C."/>
            <person name="Gibelin C."/>
            <person name="Gish J."/>
            <person name="Goldstein S."/>
            <person name="Gonzalez A.J."/>
            <person name="Green P.J."/>
            <person name="Hallab A."/>
            <person name="Hartog M."/>
            <person name="Hua A."/>
            <person name="Humphray S.J."/>
            <person name="Jeong D.H."/>
            <person name="Jing Y."/>
            <person name="Jocker A."/>
            <person name="Kenton S.M."/>
            <person name="Kim D.J."/>
            <person name="Klee K."/>
            <person name="Lai H."/>
            <person name="Lang C."/>
            <person name="Lin S."/>
            <person name="Macmil S.L."/>
            <person name="Magdelenat G."/>
            <person name="Matthews L."/>
            <person name="McCorrison J."/>
            <person name="Monaghan E.L."/>
            <person name="Mun J.H."/>
            <person name="Najar F.Z."/>
            <person name="Nicholson C."/>
            <person name="Noirot C."/>
            <person name="O'Bleness M."/>
            <person name="Paule C.R."/>
            <person name="Poulain J."/>
            <person name="Prion F."/>
            <person name="Qin B."/>
            <person name="Qu C."/>
            <person name="Retzel E.F."/>
            <person name="Riddle C."/>
            <person name="Sallet E."/>
            <person name="Samain S."/>
            <person name="Samson N."/>
            <person name="Sanders I."/>
            <person name="Saurat O."/>
            <person name="Scarpelli C."/>
            <person name="Schiex T."/>
            <person name="Segurens B."/>
            <person name="Severin A.J."/>
            <person name="Sherrier D.J."/>
            <person name="Shi R."/>
            <person name="Sims S."/>
            <person name="Singer S.R."/>
            <person name="Sinharoy S."/>
            <person name="Sterck L."/>
            <person name="Viollet A."/>
            <person name="Wang B.B."/>
            <person name="Wang K."/>
            <person name="Wang M."/>
            <person name="Wang X."/>
            <person name="Warfsmann J."/>
            <person name="Weissenbach J."/>
            <person name="White D.D."/>
            <person name="White J.D."/>
            <person name="Wiley G.B."/>
            <person name="Wincker P."/>
            <person name="Xing Y."/>
            <person name="Yang L."/>
            <person name="Yao Z."/>
            <person name="Ying F."/>
            <person name="Zhai J."/>
            <person name="Zhou L."/>
            <person name="Zuber A."/>
            <person name="Denarie J."/>
            <person name="Dixon R.A."/>
            <person name="May G.D."/>
            <person name="Schwartz D.C."/>
            <person name="Rogers J."/>
            <person name="Quetier F."/>
            <person name="Town C.D."/>
            <person name="Roe B.A."/>
        </authorList>
    </citation>
    <scope>NUCLEOTIDE SEQUENCE [LARGE SCALE GENOMIC DNA]</scope>
    <source>
        <strain evidence="4">A17</strain>
        <strain evidence="7 8">cv. Jemalong A17</strain>
    </source>
</reference>
<feature type="chain" id="PRO_5014572404" evidence="3">
    <location>
        <begin position="25"/>
        <end position="149"/>
    </location>
</feature>
<keyword evidence="2" id="KW-0472">Membrane</keyword>
<dbReference type="Gramene" id="rna12197">
    <property type="protein sequence ID" value="RHN75935.1"/>
    <property type="gene ID" value="gene12197"/>
</dbReference>
<dbReference type="Proteomes" id="UP000265566">
    <property type="component" value="Chromosome 2"/>
</dbReference>
<keyword evidence="8" id="KW-1185">Reference proteome</keyword>
<dbReference type="PaxDb" id="3880-AES67481"/>
<dbReference type="AlphaFoldDB" id="G7IRR5"/>